<dbReference type="InterPro" id="IPR007278">
    <property type="entry name" value="DUF397"/>
</dbReference>
<dbReference type="Proteomes" id="UP000605568">
    <property type="component" value="Unassembled WGS sequence"/>
</dbReference>
<accession>A0ABQ3MJ09</accession>
<proteinExistence type="predicted"/>
<evidence type="ECO:0000259" key="1">
    <source>
        <dbReference type="Pfam" id="PF04149"/>
    </source>
</evidence>
<name>A0ABQ3MJ09_9PSEU</name>
<dbReference type="RefSeq" id="WP_191302223.1">
    <property type="nucleotide sequence ID" value="NZ_BNAR01000009.1"/>
</dbReference>
<reference evidence="3" key="1">
    <citation type="journal article" date="2019" name="Int. J. Syst. Evol. Microbiol.">
        <title>The Global Catalogue of Microorganisms (GCM) 10K type strain sequencing project: providing services to taxonomists for standard genome sequencing and annotation.</title>
        <authorList>
            <consortium name="The Broad Institute Genomics Platform"/>
            <consortium name="The Broad Institute Genome Sequencing Center for Infectious Disease"/>
            <person name="Wu L."/>
            <person name="Ma J."/>
        </authorList>
    </citation>
    <scope>NUCLEOTIDE SEQUENCE [LARGE SCALE GENOMIC DNA]</scope>
    <source>
        <strain evidence="3">CGMCC 4.7367</strain>
    </source>
</reference>
<feature type="domain" description="DUF397" evidence="1">
    <location>
        <begin position="2"/>
        <end position="52"/>
    </location>
</feature>
<dbReference type="EMBL" id="BNAR01000009">
    <property type="protein sequence ID" value="GHH48733.1"/>
    <property type="molecule type" value="Genomic_DNA"/>
</dbReference>
<dbReference type="Pfam" id="PF04149">
    <property type="entry name" value="DUF397"/>
    <property type="match status" value="1"/>
</dbReference>
<sequence length="59" mass="6475">MWRKSSRSNSGSDGNCVEIALTGSAARVRDSKNRTTSEVPAPHWAEFINAVKRGDLENN</sequence>
<organism evidence="2 3">
    <name type="scientific">Lentzea cavernae</name>
    <dbReference type="NCBI Taxonomy" id="2020703"/>
    <lineage>
        <taxon>Bacteria</taxon>
        <taxon>Bacillati</taxon>
        <taxon>Actinomycetota</taxon>
        <taxon>Actinomycetes</taxon>
        <taxon>Pseudonocardiales</taxon>
        <taxon>Pseudonocardiaceae</taxon>
        <taxon>Lentzea</taxon>
    </lineage>
</organism>
<evidence type="ECO:0000313" key="2">
    <source>
        <dbReference type="EMBL" id="GHH48733.1"/>
    </source>
</evidence>
<gene>
    <name evidence="2" type="ORF">GCM10017774_55010</name>
</gene>
<comment type="caution">
    <text evidence="2">The sequence shown here is derived from an EMBL/GenBank/DDBJ whole genome shotgun (WGS) entry which is preliminary data.</text>
</comment>
<keyword evidence="3" id="KW-1185">Reference proteome</keyword>
<evidence type="ECO:0000313" key="3">
    <source>
        <dbReference type="Proteomes" id="UP000605568"/>
    </source>
</evidence>
<protein>
    <recommendedName>
        <fullName evidence="1">DUF397 domain-containing protein</fullName>
    </recommendedName>
</protein>